<accession>A0A9W6UIK2</accession>
<protein>
    <submittedName>
        <fullName evidence="1">Uncharacterized protein</fullName>
    </submittedName>
</protein>
<gene>
    <name evidence="1" type="ORF">Nans01_14860</name>
</gene>
<reference evidence="1" key="1">
    <citation type="submission" date="2023-02" db="EMBL/GenBank/DDBJ databases">
        <title>Nocardiopsis ansamitocini NBRC 112285.</title>
        <authorList>
            <person name="Ichikawa N."/>
            <person name="Sato H."/>
            <person name="Tonouchi N."/>
        </authorList>
    </citation>
    <scope>NUCLEOTIDE SEQUENCE</scope>
    <source>
        <strain evidence="1">NBRC 112285</strain>
    </source>
</reference>
<evidence type="ECO:0000313" key="1">
    <source>
        <dbReference type="EMBL" id="GLU47135.1"/>
    </source>
</evidence>
<proteinExistence type="predicted"/>
<dbReference type="Proteomes" id="UP001165092">
    <property type="component" value="Unassembled WGS sequence"/>
</dbReference>
<name>A0A9W6UIK2_9ACTN</name>
<comment type="caution">
    <text evidence="1">The sequence shown here is derived from an EMBL/GenBank/DDBJ whole genome shotgun (WGS) entry which is preliminary data.</text>
</comment>
<keyword evidence="2" id="KW-1185">Reference proteome</keyword>
<evidence type="ECO:0000313" key="2">
    <source>
        <dbReference type="Proteomes" id="UP001165092"/>
    </source>
</evidence>
<sequence length="78" mass="8810">MFARYFSRRDDALLIAFGVRLHDDPRMSTQPGRDPFDKVGLLLVGVDVRQADGFVIRCAEGKWHKGVRFNAPMPAAHL</sequence>
<dbReference type="AlphaFoldDB" id="A0A9W6UIK2"/>
<organism evidence="1 2">
    <name type="scientific">Nocardiopsis ansamitocini</name>
    <dbReference type="NCBI Taxonomy" id="1670832"/>
    <lineage>
        <taxon>Bacteria</taxon>
        <taxon>Bacillati</taxon>
        <taxon>Actinomycetota</taxon>
        <taxon>Actinomycetes</taxon>
        <taxon>Streptosporangiales</taxon>
        <taxon>Nocardiopsidaceae</taxon>
        <taxon>Nocardiopsis</taxon>
    </lineage>
</organism>
<dbReference type="EMBL" id="BSQG01000002">
    <property type="protein sequence ID" value="GLU47135.1"/>
    <property type="molecule type" value="Genomic_DNA"/>
</dbReference>